<sequence length="105" mass="11573">MKVLVALVLLCVVRVVAAGQWRVGSEDNNEEEEEEERRLVVSMTLVKNARASGALCLDGTLPAYHLHRGFGAGINNWLLQFEVTFLSFPTTSIPILLPQKNANVP</sequence>
<dbReference type="PANTHER" id="PTHR21562">
    <property type="entry name" value="NOTUM-RELATED"/>
    <property type="match status" value="1"/>
</dbReference>
<organism evidence="7 8">
    <name type="scientific">Stylosanthes scabra</name>
    <dbReference type="NCBI Taxonomy" id="79078"/>
    <lineage>
        <taxon>Eukaryota</taxon>
        <taxon>Viridiplantae</taxon>
        <taxon>Streptophyta</taxon>
        <taxon>Embryophyta</taxon>
        <taxon>Tracheophyta</taxon>
        <taxon>Spermatophyta</taxon>
        <taxon>Magnoliopsida</taxon>
        <taxon>eudicotyledons</taxon>
        <taxon>Gunneridae</taxon>
        <taxon>Pentapetalae</taxon>
        <taxon>rosids</taxon>
        <taxon>fabids</taxon>
        <taxon>Fabales</taxon>
        <taxon>Fabaceae</taxon>
        <taxon>Papilionoideae</taxon>
        <taxon>50 kb inversion clade</taxon>
        <taxon>dalbergioids sensu lato</taxon>
        <taxon>Dalbergieae</taxon>
        <taxon>Pterocarpus clade</taxon>
        <taxon>Stylosanthes</taxon>
    </lineage>
</organism>
<comment type="similarity">
    <text evidence="3 6">Belongs to the pectinacetylesterase family.</text>
</comment>
<comment type="function">
    <text evidence="1 6">Hydrolyzes acetyl esters in homogalacturonan regions of pectin. In type I primary cell wall, galacturonic acid residues of pectin can be acetylated at the O-2 and O-3 positions. Decreasing the degree of acetylation of pectin gels in vitro alters their physical properties.</text>
</comment>
<accession>A0ABU6RAU4</accession>
<reference evidence="7 8" key="1">
    <citation type="journal article" date="2023" name="Plants (Basel)">
        <title>Bridging the Gap: Combining Genomics and Transcriptomics Approaches to Understand Stylosanthes scabra, an Orphan Legume from the Brazilian Caatinga.</title>
        <authorList>
            <person name="Ferreira-Neto J.R.C."/>
            <person name="da Silva M.D."/>
            <person name="Binneck E."/>
            <person name="de Melo N.F."/>
            <person name="da Silva R.H."/>
            <person name="de Melo A.L.T.M."/>
            <person name="Pandolfi V."/>
            <person name="Bustamante F.O."/>
            <person name="Brasileiro-Vidal A.C."/>
            <person name="Benko-Iseppon A.M."/>
        </authorList>
    </citation>
    <scope>NUCLEOTIDE SEQUENCE [LARGE SCALE GENOMIC DNA]</scope>
    <source>
        <tissue evidence="7">Leaves</tissue>
    </source>
</reference>
<keyword evidence="6" id="KW-0964">Secreted</keyword>
<protein>
    <recommendedName>
        <fullName evidence="6">Pectin acetylesterase</fullName>
        <ecNumber evidence="6">3.1.1.-</ecNumber>
    </recommendedName>
</protein>
<evidence type="ECO:0000256" key="3">
    <source>
        <dbReference type="ARBA" id="ARBA00005784"/>
    </source>
</evidence>
<evidence type="ECO:0000256" key="6">
    <source>
        <dbReference type="RuleBase" id="RU363114"/>
    </source>
</evidence>
<evidence type="ECO:0000256" key="2">
    <source>
        <dbReference type="ARBA" id="ARBA00004191"/>
    </source>
</evidence>
<evidence type="ECO:0000256" key="4">
    <source>
        <dbReference type="ARBA" id="ARBA00022512"/>
    </source>
</evidence>
<keyword evidence="6" id="KW-0732">Signal</keyword>
<dbReference type="Proteomes" id="UP001341840">
    <property type="component" value="Unassembled WGS sequence"/>
</dbReference>
<dbReference type="Pfam" id="PF03283">
    <property type="entry name" value="PAE"/>
    <property type="match status" value="1"/>
</dbReference>
<evidence type="ECO:0000313" key="8">
    <source>
        <dbReference type="Proteomes" id="UP001341840"/>
    </source>
</evidence>
<comment type="caution">
    <text evidence="7">The sequence shown here is derived from an EMBL/GenBank/DDBJ whole genome shotgun (WGS) entry which is preliminary data.</text>
</comment>
<dbReference type="EMBL" id="JASCZI010030313">
    <property type="protein sequence ID" value="MED6121119.1"/>
    <property type="molecule type" value="Genomic_DNA"/>
</dbReference>
<feature type="chain" id="PRO_5044956739" description="Pectin acetylesterase" evidence="6">
    <location>
        <begin position="19"/>
        <end position="105"/>
    </location>
</feature>
<dbReference type="InterPro" id="IPR004963">
    <property type="entry name" value="PAE/NOTUM"/>
</dbReference>
<evidence type="ECO:0000256" key="1">
    <source>
        <dbReference type="ARBA" id="ARBA00003534"/>
    </source>
</evidence>
<keyword evidence="8" id="KW-1185">Reference proteome</keyword>
<keyword evidence="6" id="KW-0378">Hydrolase</keyword>
<dbReference type="EC" id="3.1.1.-" evidence="6"/>
<keyword evidence="4 6" id="KW-0134">Cell wall</keyword>
<comment type="subcellular location">
    <subcellularLocation>
        <location evidence="2 6">Secreted</location>
        <location evidence="2 6">Cell wall</location>
    </subcellularLocation>
</comment>
<evidence type="ECO:0000256" key="5">
    <source>
        <dbReference type="ARBA" id="ARBA00023316"/>
    </source>
</evidence>
<proteinExistence type="inferred from homology"/>
<evidence type="ECO:0000313" key="7">
    <source>
        <dbReference type="EMBL" id="MED6121119.1"/>
    </source>
</evidence>
<name>A0ABU6RAU4_9FABA</name>
<dbReference type="PANTHER" id="PTHR21562:SF69">
    <property type="entry name" value="PECTIN ACETYLESTERASE 9"/>
    <property type="match status" value="1"/>
</dbReference>
<keyword evidence="5 6" id="KW-0961">Cell wall biogenesis/degradation</keyword>
<gene>
    <name evidence="7" type="ORF">PIB30_027329</name>
</gene>
<feature type="signal peptide" evidence="6">
    <location>
        <begin position="1"/>
        <end position="18"/>
    </location>
</feature>